<dbReference type="AlphaFoldDB" id="A0A5B7IC22"/>
<dbReference type="EMBL" id="VSRR010061227">
    <property type="protein sequence ID" value="MPC82991.1"/>
    <property type="molecule type" value="Genomic_DNA"/>
</dbReference>
<evidence type="ECO:0000313" key="2">
    <source>
        <dbReference type="Proteomes" id="UP000324222"/>
    </source>
</evidence>
<organism evidence="1 2">
    <name type="scientific">Portunus trituberculatus</name>
    <name type="common">Swimming crab</name>
    <name type="synonym">Neptunus trituberculatus</name>
    <dbReference type="NCBI Taxonomy" id="210409"/>
    <lineage>
        <taxon>Eukaryota</taxon>
        <taxon>Metazoa</taxon>
        <taxon>Ecdysozoa</taxon>
        <taxon>Arthropoda</taxon>
        <taxon>Crustacea</taxon>
        <taxon>Multicrustacea</taxon>
        <taxon>Malacostraca</taxon>
        <taxon>Eumalacostraca</taxon>
        <taxon>Eucarida</taxon>
        <taxon>Decapoda</taxon>
        <taxon>Pleocyemata</taxon>
        <taxon>Brachyura</taxon>
        <taxon>Eubrachyura</taxon>
        <taxon>Portunoidea</taxon>
        <taxon>Portunidae</taxon>
        <taxon>Portuninae</taxon>
        <taxon>Portunus</taxon>
    </lineage>
</organism>
<comment type="caution">
    <text evidence="1">The sequence shown here is derived from an EMBL/GenBank/DDBJ whole genome shotgun (WGS) entry which is preliminary data.</text>
</comment>
<name>A0A5B7IC22_PORTR</name>
<keyword evidence="2" id="KW-1185">Reference proteome</keyword>
<accession>A0A5B7IC22</accession>
<reference evidence="1 2" key="1">
    <citation type="submission" date="2019-05" db="EMBL/GenBank/DDBJ databases">
        <title>Another draft genome of Portunus trituberculatus and its Hox gene families provides insights of decapod evolution.</title>
        <authorList>
            <person name="Jeong J.-H."/>
            <person name="Song I."/>
            <person name="Kim S."/>
            <person name="Choi T."/>
            <person name="Kim D."/>
            <person name="Ryu S."/>
            <person name="Kim W."/>
        </authorList>
    </citation>
    <scope>NUCLEOTIDE SEQUENCE [LARGE SCALE GENOMIC DNA]</scope>
    <source>
        <tissue evidence="1">Muscle</tissue>
    </source>
</reference>
<evidence type="ECO:0000313" key="1">
    <source>
        <dbReference type="EMBL" id="MPC82991.1"/>
    </source>
</evidence>
<protein>
    <submittedName>
        <fullName evidence="1">Uncharacterized protein</fullName>
    </submittedName>
</protein>
<sequence length="92" mass="9728">MATLPPKCREGLAAAASAGRMGTPLLLAESFKAKLEDRRGTCGADANHLSNVIEDKTESVTQKVAAGREIGGRREVSLVSPDGNVVRKVRHC</sequence>
<gene>
    <name evidence="1" type="ORF">E2C01_077680</name>
</gene>
<dbReference type="Proteomes" id="UP000324222">
    <property type="component" value="Unassembled WGS sequence"/>
</dbReference>
<proteinExistence type="predicted"/>